<name>A0ABV7WBQ2_9MICO</name>
<keyword evidence="2" id="KW-0238">DNA-binding</keyword>
<comment type="caution">
    <text evidence="6">The sequence shown here is derived from an EMBL/GenBank/DDBJ whole genome shotgun (WGS) entry which is preliminary data.</text>
</comment>
<dbReference type="InterPro" id="IPR036388">
    <property type="entry name" value="WH-like_DNA-bd_sf"/>
</dbReference>
<dbReference type="Gene3D" id="1.10.10.10">
    <property type="entry name" value="Winged helix-like DNA-binding domain superfamily/Winged helix DNA-binding domain"/>
    <property type="match status" value="1"/>
</dbReference>
<evidence type="ECO:0000259" key="5">
    <source>
        <dbReference type="PROSITE" id="PS50995"/>
    </source>
</evidence>
<dbReference type="Proteomes" id="UP001595685">
    <property type="component" value="Unassembled WGS sequence"/>
</dbReference>
<dbReference type="RefSeq" id="WP_340291504.1">
    <property type="nucleotide sequence ID" value="NZ_JBBEOI010000041.1"/>
</dbReference>
<evidence type="ECO:0000256" key="3">
    <source>
        <dbReference type="ARBA" id="ARBA00023163"/>
    </source>
</evidence>
<feature type="domain" description="HTH marR-type" evidence="5">
    <location>
        <begin position="61"/>
        <end position="196"/>
    </location>
</feature>
<reference evidence="7" key="1">
    <citation type="journal article" date="2019" name="Int. J. Syst. Evol. Microbiol.">
        <title>The Global Catalogue of Microorganisms (GCM) 10K type strain sequencing project: providing services to taxonomists for standard genome sequencing and annotation.</title>
        <authorList>
            <consortium name="The Broad Institute Genomics Platform"/>
            <consortium name="The Broad Institute Genome Sequencing Center for Infectious Disease"/>
            <person name="Wu L."/>
            <person name="Ma J."/>
        </authorList>
    </citation>
    <scope>NUCLEOTIDE SEQUENCE [LARGE SCALE GENOMIC DNA]</scope>
    <source>
        <strain evidence="7">NCAIM B.02333</strain>
    </source>
</reference>
<dbReference type="InterPro" id="IPR000835">
    <property type="entry name" value="HTH_MarR-typ"/>
</dbReference>
<gene>
    <name evidence="6" type="ORF">ACFOLH_00955</name>
</gene>
<sequence>MASTGGEGPVAAGAAGSAGPAGAAGAAGTGAAPGAGTDGRDEVDRITAAWARVRPDLDVAPLEVLSRVSRLAHHLDRARASTFGAHGLERWEFDVLAALRRSGPPHRLTPSQLLPQTLVTSGTMTTRIDRLAARGLVTRQADPGDRRLVVVELTPAGLAQVDAAMASLLEREASFLDGLSRRDRDRLADLLRALVRPFELPG</sequence>
<feature type="region of interest" description="Disordered" evidence="4">
    <location>
        <begin position="1"/>
        <end position="40"/>
    </location>
</feature>
<dbReference type="PRINTS" id="PR00598">
    <property type="entry name" value="HTHMARR"/>
</dbReference>
<feature type="compositionally biased region" description="Gly residues" evidence="4">
    <location>
        <begin position="25"/>
        <end position="37"/>
    </location>
</feature>
<feature type="compositionally biased region" description="Low complexity" evidence="4">
    <location>
        <begin position="9"/>
        <end position="24"/>
    </location>
</feature>
<evidence type="ECO:0000256" key="1">
    <source>
        <dbReference type="ARBA" id="ARBA00023015"/>
    </source>
</evidence>
<dbReference type="Pfam" id="PF12802">
    <property type="entry name" value="MarR_2"/>
    <property type="match status" value="1"/>
</dbReference>
<protein>
    <submittedName>
        <fullName evidence="6">MarR family winged helix-turn-helix transcriptional regulator</fullName>
    </submittedName>
</protein>
<evidence type="ECO:0000313" key="6">
    <source>
        <dbReference type="EMBL" id="MFC3686905.1"/>
    </source>
</evidence>
<dbReference type="InterPro" id="IPR036390">
    <property type="entry name" value="WH_DNA-bd_sf"/>
</dbReference>
<dbReference type="EMBL" id="JBHRWW010000001">
    <property type="protein sequence ID" value="MFC3686905.1"/>
    <property type="molecule type" value="Genomic_DNA"/>
</dbReference>
<organism evidence="6 7">
    <name type="scientific">Aquipuribacter hungaricus</name>
    <dbReference type="NCBI Taxonomy" id="545624"/>
    <lineage>
        <taxon>Bacteria</taxon>
        <taxon>Bacillati</taxon>
        <taxon>Actinomycetota</taxon>
        <taxon>Actinomycetes</taxon>
        <taxon>Micrococcales</taxon>
        <taxon>Intrasporangiaceae</taxon>
        <taxon>Aquipuribacter</taxon>
    </lineage>
</organism>
<keyword evidence="7" id="KW-1185">Reference proteome</keyword>
<dbReference type="SMART" id="SM00347">
    <property type="entry name" value="HTH_MARR"/>
    <property type="match status" value="1"/>
</dbReference>
<evidence type="ECO:0000313" key="7">
    <source>
        <dbReference type="Proteomes" id="UP001595685"/>
    </source>
</evidence>
<evidence type="ECO:0000256" key="4">
    <source>
        <dbReference type="SAM" id="MobiDB-lite"/>
    </source>
</evidence>
<dbReference type="SUPFAM" id="SSF46785">
    <property type="entry name" value="Winged helix' DNA-binding domain"/>
    <property type="match status" value="1"/>
</dbReference>
<keyword evidence="1" id="KW-0805">Transcription regulation</keyword>
<keyword evidence="3" id="KW-0804">Transcription</keyword>
<accession>A0ABV7WBQ2</accession>
<proteinExistence type="predicted"/>
<evidence type="ECO:0000256" key="2">
    <source>
        <dbReference type="ARBA" id="ARBA00023125"/>
    </source>
</evidence>
<dbReference type="PANTHER" id="PTHR42756:SF1">
    <property type="entry name" value="TRANSCRIPTIONAL REPRESSOR OF EMRAB OPERON"/>
    <property type="match status" value="1"/>
</dbReference>
<dbReference type="PANTHER" id="PTHR42756">
    <property type="entry name" value="TRANSCRIPTIONAL REGULATOR, MARR"/>
    <property type="match status" value="1"/>
</dbReference>
<dbReference type="PROSITE" id="PS50995">
    <property type="entry name" value="HTH_MARR_2"/>
    <property type="match status" value="1"/>
</dbReference>